<evidence type="ECO:0000313" key="2">
    <source>
        <dbReference type="EMBL" id="PIE92742.1"/>
    </source>
</evidence>
<feature type="transmembrane region" description="Helical" evidence="1">
    <location>
        <begin position="39"/>
        <end position="60"/>
    </location>
</feature>
<name>A0A2G6Q7C3_9BACI</name>
<dbReference type="Proteomes" id="UP000228484">
    <property type="component" value="Unassembled WGS sequence"/>
</dbReference>
<dbReference type="AlphaFoldDB" id="A0A2G6Q7C3"/>
<evidence type="ECO:0000313" key="3">
    <source>
        <dbReference type="Proteomes" id="UP000228484"/>
    </source>
</evidence>
<proteinExistence type="predicted"/>
<keyword evidence="1" id="KW-0472">Membrane</keyword>
<gene>
    <name evidence="2" type="ORF">CO726_24555</name>
</gene>
<keyword evidence="1" id="KW-0812">Transmembrane</keyword>
<comment type="caution">
    <text evidence="2">The sequence shown here is derived from an EMBL/GenBank/DDBJ whole genome shotgun (WGS) entry which is preliminary data.</text>
</comment>
<evidence type="ECO:0000256" key="1">
    <source>
        <dbReference type="SAM" id="Phobius"/>
    </source>
</evidence>
<feature type="transmembrane region" description="Helical" evidence="1">
    <location>
        <begin position="6"/>
        <end position="27"/>
    </location>
</feature>
<protein>
    <submittedName>
        <fullName evidence="2">Uncharacterized protein</fullName>
    </submittedName>
</protein>
<organism evidence="2 3">
    <name type="scientific">Bacillus fungorum</name>
    <dbReference type="NCBI Taxonomy" id="2039284"/>
    <lineage>
        <taxon>Bacteria</taxon>
        <taxon>Bacillati</taxon>
        <taxon>Bacillota</taxon>
        <taxon>Bacilli</taxon>
        <taxon>Bacillales</taxon>
        <taxon>Bacillaceae</taxon>
        <taxon>Bacillus</taxon>
    </lineage>
</organism>
<keyword evidence="1" id="KW-1133">Transmembrane helix</keyword>
<dbReference type="EMBL" id="NWUW01000026">
    <property type="protein sequence ID" value="PIE92742.1"/>
    <property type="molecule type" value="Genomic_DNA"/>
</dbReference>
<keyword evidence="3" id="KW-1185">Reference proteome</keyword>
<accession>A0A2G6Q7C3</accession>
<reference evidence="2 3" key="1">
    <citation type="submission" date="2017-09" db="EMBL/GenBank/DDBJ databases">
        <title>Biocontrol bacteria screening and application from spent mushroom substrate.</title>
        <authorList>
            <person name="Sun X."/>
        </authorList>
    </citation>
    <scope>NUCLEOTIDE SEQUENCE [LARGE SCALE GENOMIC DNA]</scope>
    <source>
        <strain evidence="2 3">100374</strain>
    </source>
</reference>
<sequence length="73" mass="7994">MLEMFNTLHVIVFSAFLLLGCAVLLIVSELECGKKHGIVIQNCAILLFISGIATAFSYLASNIVFEFLTNVNN</sequence>